<organism evidence="2 3">
    <name type="scientific">Halorientalis pallida</name>
    <dbReference type="NCBI Taxonomy" id="2479928"/>
    <lineage>
        <taxon>Archaea</taxon>
        <taxon>Methanobacteriati</taxon>
        <taxon>Methanobacteriota</taxon>
        <taxon>Stenosarchaea group</taxon>
        <taxon>Halobacteria</taxon>
        <taxon>Halobacteriales</taxon>
        <taxon>Haloarculaceae</taxon>
        <taxon>Halorientalis</taxon>
    </lineage>
</organism>
<dbReference type="Gene3D" id="3.30.559.10">
    <property type="entry name" value="Chloramphenicol acetyltransferase-like domain"/>
    <property type="match status" value="1"/>
</dbReference>
<dbReference type="SUPFAM" id="SSF52777">
    <property type="entry name" value="CoA-dependent acyltransferases"/>
    <property type="match status" value="2"/>
</dbReference>
<dbReference type="GO" id="GO:0004144">
    <property type="term" value="F:diacylglycerol O-acyltransferase activity"/>
    <property type="evidence" value="ECO:0007669"/>
    <property type="project" value="InterPro"/>
</dbReference>
<dbReference type="RefSeq" id="WP_129069333.1">
    <property type="nucleotide sequence ID" value="NZ_RDFA01000004.1"/>
</dbReference>
<reference evidence="2 3" key="1">
    <citation type="submission" date="2019-01" db="EMBL/GenBank/DDBJ databases">
        <title>Halorientalis sp. F13-25 a new haloarchaeum isolated from hypersaline water.</title>
        <authorList>
            <person name="Ana D.-V."/>
            <person name="Cristina S.-P."/>
            <person name="Antonio V."/>
        </authorList>
    </citation>
    <scope>NUCLEOTIDE SEQUENCE [LARGE SCALE GENOMIC DNA]</scope>
    <source>
        <strain evidence="2 3">F13-25</strain>
    </source>
</reference>
<dbReference type="Pfam" id="PF03007">
    <property type="entry name" value="WS_DGAT_cat"/>
    <property type="match status" value="1"/>
</dbReference>
<name>A0A498L3A7_9EURY</name>
<feature type="domain" description="O-acyltransferase WSD1-like N-terminal" evidence="1">
    <location>
        <begin position="87"/>
        <end position="206"/>
    </location>
</feature>
<dbReference type="InterPro" id="IPR004255">
    <property type="entry name" value="O-acyltransferase_WSD1_N"/>
</dbReference>
<dbReference type="AlphaFoldDB" id="A0A498L3A7"/>
<evidence type="ECO:0000259" key="1">
    <source>
        <dbReference type="Pfam" id="PF03007"/>
    </source>
</evidence>
<sequence length="437" mass="49025">MSTTVPFSMIEESVHHIEHEFQPWNIQAELETTVTVDVDRLGQAAATACAVHPIAGARKRPSDLASTRFEWELPDDEYEVEVGAIDGQGRDLEEIQNQLYYRRFDLTEEPPFRVLVVRGEGIDGGDRILVSMNHVAADGVGTLRIAQALCEAYRGDEPMQDSVTFRESRSMLDDLRPSSLDDGLNVVDSATRHIQNVVDSPTRIAEVGGTDDLGWRFARRKLDAGLTARLVGDRPDGVSVNDVLQAALHMAIAEWNEDHGKSARKISVMMPINLRPDDWFYQVAGMYSMFESVETRSRDRVDHTTAAREIGEQTEELTERDRAAALYKILEMLPPGTPVELKRQLPRLLRGPGRRLLDTAMLSNLGRIPAMPSLEPDAEERPWFSPPAWRGTPVSIGVATFQGEVNLSFRYLRSQFDQQAGEEFADYVVDHVERAIE</sequence>
<dbReference type="EMBL" id="RDFA01000004">
    <property type="protein sequence ID" value="RXK48495.1"/>
    <property type="molecule type" value="Genomic_DNA"/>
</dbReference>
<dbReference type="Proteomes" id="UP000289691">
    <property type="component" value="Unassembled WGS sequence"/>
</dbReference>
<accession>A0A498L3A7</accession>
<dbReference type="GO" id="GO:0045017">
    <property type="term" value="P:glycerolipid biosynthetic process"/>
    <property type="evidence" value="ECO:0007669"/>
    <property type="project" value="InterPro"/>
</dbReference>
<evidence type="ECO:0000313" key="3">
    <source>
        <dbReference type="Proteomes" id="UP000289691"/>
    </source>
</evidence>
<protein>
    <recommendedName>
        <fullName evidence="1">O-acyltransferase WSD1-like N-terminal domain-containing protein</fullName>
    </recommendedName>
</protein>
<gene>
    <name evidence="2" type="ORF">EAF64_12500</name>
</gene>
<comment type="caution">
    <text evidence="2">The sequence shown here is derived from an EMBL/GenBank/DDBJ whole genome shotgun (WGS) entry which is preliminary data.</text>
</comment>
<evidence type="ECO:0000313" key="2">
    <source>
        <dbReference type="EMBL" id="RXK48495.1"/>
    </source>
</evidence>
<keyword evidence="3" id="KW-1185">Reference proteome</keyword>
<dbReference type="InterPro" id="IPR023213">
    <property type="entry name" value="CAT-like_dom_sf"/>
</dbReference>
<dbReference type="OrthoDB" id="236696at2157"/>
<proteinExistence type="predicted"/>
<dbReference type="Gene3D" id="3.30.559.30">
    <property type="entry name" value="Nonribosomal peptide synthetase, condensation domain"/>
    <property type="match status" value="1"/>
</dbReference>